<organism evidence="1 2">
    <name type="scientific">Pseudomonas syringae pv. pisi str. 1704B</name>
    <dbReference type="NCBI Taxonomy" id="629263"/>
    <lineage>
        <taxon>Bacteria</taxon>
        <taxon>Pseudomonadati</taxon>
        <taxon>Pseudomonadota</taxon>
        <taxon>Gammaproteobacteria</taxon>
        <taxon>Pseudomonadales</taxon>
        <taxon>Pseudomonadaceae</taxon>
        <taxon>Pseudomonas</taxon>
        <taxon>Pseudomonas syringae</taxon>
    </lineage>
</organism>
<dbReference type="AlphaFoldDB" id="F3GBM0"/>
<dbReference type="HOGENOM" id="CLU_3383388_0_0_6"/>
<sequence length="33" mass="3736">MFKAFQAAQRALKHGSLILAIKGKKLLRETLPR</sequence>
<reference evidence="1 2" key="1">
    <citation type="journal article" date="2011" name="PLoS Pathog.">
        <title>Dynamic evolution of pathogenicity revealed by sequencing and comparative genomics of 19 Pseudomonas syringae isolates.</title>
        <authorList>
            <person name="Baltrus D.A."/>
            <person name="Nishimura M.T."/>
            <person name="Romanchuk A."/>
            <person name="Chang J.H."/>
            <person name="Mukhtar M.S."/>
            <person name="Cherkis K."/>
            <person name="Roach J."/>
            <person name="Grant S.R."/>
            <person name="Jones C.D."/>
            <person name="Dangl J.L."/>
        </authorList>
    </citation>
    <scope>NUCLEOTIDE SEQUENCE [LARGE SCALE GENOMIC DNA]</scope>
    <source>
        <strain evidence="1 2">1704B</strain>
    </source>
</reference>
<evidence type="ECO:0000313" key="1">
    <source>
        <dbReference type="EMBL" id="EGH44470.1"/>
    </source>
</evidence>
<protein>
    <submittedName>
        <fullName evidence="1">Uncharacterized protein</fullName>
    </submittedName>
</protein>
<accession>F3GBM0</accession>
<evidence type="ECO:0000313" key="2">
    <source>
        <dbReference type="Proteomes" id="UP000004986"/>
    </source>
</evidence>
<keyword evidence="2" id="KW-1185">Reference proteome</keyword>
<gene>
    <name evidence="1" type="ORF">PSYPI_19608</name>
</gene>
<proteinExistence type="predicted"/>
<dbReference type="Proteomes" id="UP000004986">
    <property type="component" value="Unassembled WGS sequence"/>
</dbReference>
<dbReference type="PATRIC" id="fig|629263.4.peg.3208"/>
<name>F3GBM0_PSESJ</name>
<dbReference type="EMBL" id="AEAI01000974">
    <property type="protein sequence ID" value="EGH44470.1"/>
    <property type="molecule type" value="Genomic_DNA"/>
</dbReference>
<comment type="caution">
    <text evidence="1">The sequence shown here is derived from an EMBL/GenBank/DDBJ whole genome shotgun (WGS) entry which is preliminary data.</text>
</comment>
<dbReference type="BioCyc" id="PSYR629263:G11X0-3545-MONOMER"/>